<evidence type="ECO:0000256" key="5">
    <source>
        <dbReference type="ARBA" id="ARBA00022692"/>
    </source>
</evidence>
<dbReference type="GO" id="GO:0006865">
    <property type="term" value="P:amino acid transport"/>
    <property type="evidence" value="ECO:0007669"/>
    <property type="project" value="UniProtKB-KW"/>
</dbReference>
<comment type="similarity">
    <text evidence="2">Belongs to the binding-protein-dependent transport system permease family. HisMQ subfamily.</text>
</comment>
<dbReference type="OrthoDB" id="9808674at2"/>
<evidence type="ECO:0000313" key="12">
    <source>
        <dbReference type="Proteomes" id="UP000241010"/>
    </source>
</evidence>
<dbReference type="InterPro" id="IPR010065">
    <property type="entry name" value="AA_ABC_transptr_permease_3TM"/>
</dbReference>
<reference evidence="11 12" key="1">
    <citation type="submission" date="2018-03" db="EMBL/GenBank/DDBJ databases">
        <title>Cereibacter changlensis.</title>
        <authorList>
            <person name="Meyer T.E."/>
            <person name="Miller S."/>
            <person name="Lodha T."/>
            <person name="Gandham S."/>
            <person name="Chintalapati S."/>
            <person name="Chintalapati V.R."/>
        </authorList>
    </citation>
    <scope>NUCLEOTIDE SEQUENCE [LARGE SCALE GENOMIC DNA]</scope>
    <source>
        <strain evidence="11 12">JA139</strain>
    </source>
</reference>
<dbReference type="Gene3D" id="1.10.3720.10">
    <property type="entry name" value="MetI-like"/>
    <property type="match status" value="1"/>
</dbReference>
<evidence type="ECO:0000256" key="9">
    <source>
        <dbReference type="RuleBase" id="RU363032"/>
    </source>
</evidence>
<dbReference type="AlphaFoldDB" id="A0A2T4JZ95"/>
<accession>A0A2T4JZ95</accession>
<keyword evidence="12" id="KW-1185">Reference proteome</keyword>
<dbReference type="InterPro" id="IPR035906">
    <property type="entry name" value="MetI-like_sf"/>
</dbReference>
<dbReference type="RefSeq" id="WP_107662476.1">
    <property type="nucleotide sequence ID" value="NZ_PZKG01000008.1"/>
</dbReference>
<feature type="transmembrane region" description="Helical" evidence="9">
    <location>
        <begin position="141"/>
        <end position="168"/>
    </location>
</feature>
<feature type="transmembrane region" description="Helical" evidence="9">
    <location>
        <begin position="188"/>
        <end position="211"/>
    </location>
</feature>
<dbReference type="PANTHER" id="PTHR30614:SF0">
    <property type="entry name" value="L-CYSTINE TRANSPORT SYSTEM PERMEASE PROTEIN TCYL"/>
    <property type="match status" value="1"/>
</dbReference>
<keyword evidence="5 9" id="KW-0812">Transmembrane</keyword>
<dbReference type="NCBIfam" id="TIGR01726">
    <property type="entry name" value="HEQRo_perm_3TM"/>
    <property type="match status" value="1"/>
</dbReference>
<dbReference type="InterPro" id="IPR000515">
    <property type="entry name" value="MetI-like"/>
</dbReference>
<dbReference type="InterPro" id="IPR014342">
    <property type="entry name" value="Ectoine_EhuC"/>
</dbReference>
<keyword evidence="6" id="KW-0029">Amino-acid transport</keyword>
<name>A0A2T4JZ95_9RHOB</name>
<proteinExistence type="inferred from homology"/>
<evidence type="ECO:0000256" key="8">
    <source>
        <dbReference type="ARBA" id="ARBA00023136"/>
    </source>
</evidence>
<evidence type="ECO:0000256" key="1">
    <source>
        <dbReference type="ARBA" id="ARBA00004429"/>
    </source>
</evidence>
<sequence>MSSYLEFLSRHADQLVNGTAITLAQFVLSALVAITLAVIAGLLTLAPSRPLKAVATVYIEIFRGTSLLVQLYWIYFVLPLMGLELPKFVAGFVTVGACFGAYGAELVRGAVLSVPKGQWEAALALNMSPAKRMRRIILPQALAIMLPPWGNMMVEILKGTALVALISVADLMFMSRQINGTTYQSAQAFGTALIIYYVFARFLVTPLMRWLERAMARRLGRA</sequence>
<keyword evidence="7 9" id="KW-1133">Transmembrane helix</keyword>
<gene>
    <name evidence="11" type="primary">ehuC</name>
    <name evidence="11" type="ORF">C5F48_03310</name>
</gene>
<comment type="caution">
    <text evidence="11">The sequence shown here is derived from an EMBL/GenBank/DDBJ whole genome shotgun (WGS) entry which is preliminary data.</text>
</comment>
<dbReference type="GO" id="GO:0022857">
    <property type="term" value="F:transmembrane transporter activity"/>
    <property type="evidence" value="ECO:0007669"/>
    <property type="project" value="InterPro"/>
</dbReference>
<dbReference type="InterPro" id="IPR043429">
    <property type="entry name" value="ArtM/GltK/GlnP/TcyL/YhdX-like"/>
</dbReference>
<evidence type="ECO:0000256" key="6">
    <source>
        <dbReference type="ARBA" id="ARBA00022970"/>
    </source>
</evidence>
<keyword evidence="8 9" id="KW-0472">Membrane</keyword>
<dbReference type="EMBL" id="PZKG01000008">
    <property type="protein sequence ID" value="PTE23239.1"/>
    <property type="molecule type" value="Genomic_DNA"/>
</dbReference>
<evidence type="ECO:0000256" key="2">
    <source>
        <dbReference type="ARBA" id="ARBA00010072"/>
    </source>
</evidence>
<organism evidence="11 12">
    <name type="scientific">Cereibacter changlensis JA139</name>
    <dbReference type="NCBI Taxonomy" id="1188249"/>
    <lineage>
        <taxon>Bacteria</taxon>
        <taxon>Pseudomonadati</taxon>
        <taxon>Pseudomonadota</taxon>
        <taxon>Alphaproteobacteria</taxon>
        <taxon>Rhodobacterales</taxon>
        <taxon>Paracoccaceae</taxon>
        <taxon>Cereibacter</taxon>
    </lineage>
</organism>
<feature type="transmembrane region" description="Helical" evidence="9">
    <location>
        <begin position="57"/>
        <end position="76"/>
    </location>
</feature>
<dbReference type="Proteomes" id="UP000241010">
    <property type="component" value="Unassembled WGS sequence"/>
</dbReference>
<dbReference type="PROSITE" id="PS50928">
    <property type="entry name" value="ABC_TM1"/>
    <property type="match status" value="1"/>
</dbReference>
<evidence type="ECO:0000259" key="10">
    <source>
        <dbReference type="PROSITE" id="PS50928"/>
    </source>
</evidence>
<comment type="subcellular location">
    <subcellularLocation>
        <location evidence="1">Cell inner membrane</location>
        <topology evidence="1">Multi-pass membrane protein</topology>
    </subcellularLocation>
    <subcellularLocation>
        <location evidence="9">Cell membrane</location>
        <topology evidence="9">Multi-pass membrane protein</topology>
    </subcellularLocation>
</comment>
<keyword evidence="4" id="KW-1003">Cell membrane</keyword>
<feature type="transmembrane region" description="Helical" evidence="9">
    <location>
        <begin position="20"/>
        <end position="45"/>
    </location>
</feature>
<evidence type="ECO:0000256" key="4">
    <source>
        <dbReference type="ARBA" id="ARBA00022475"/>
    </source>
</evidence>
<dbReference type="Pfam" id="PF00528">
    <property type="entry name" value="BPD_transp_1"/>
    <property type="match status" value="1"/>
</dbReference>
<protein>
    <submittedName>
        <fullName evidence="11">Ectoine/hydroxyectoine ABC transporter permease subunit EhuC</fullName>
    </submittedName>
</protein>
<dbReference type="SUPFAM" id="SSF161098">
    <property type="entry name" value="MetI-like"/>
    <property type="match status" value="1"/>
</dbReference>
<dbReference type="PANTHER" id="PTHR30614">
    <property type="entry name" value="MEMBRANE COMPONENT OF AMINO ACID ABC TRANSPORTER"/>
    <property type="match status" value="1"/>
</dbReference>
<keyword evidence="3 9" id="KW-0813">Transport</keyword>
<evidence type="ECO:0000313" key="11">
    <source>
        <dbReference type="EMBL" id="PTE23239.1"/>
    </source>
</evidence>
<evidence type="ECO:0000256" key="3">
    <source>
        <dbReference type="ARBA" id="ARBA00022448"/>
    </source>
</evidence>
<evidence type="ECO:0000256" key="7">
    <source>
        <dbReference type="ARBA" id="ARBA00022989"/>
    </source>
</evidence>
<feature type="domain" description="ABC transmembrane type-1" evidence="10">
    <location>
        <begin position="19"/>
        <end position="204"/>
    </location>
</feature>
<dbReference type="GO" id="GO:0043190">
    <property type="term" value="C:ATP-binding cassette (ABC) transporter complex"/>
    <property type="evidence" value="ECO:0007669"/>
    <property type="project" value="InterPro"/>
</dbReference>
<dbReference type="NCBIfam" id="TIGR03004">
    <property type="entry name" value="ectoine_ehuC"/>
    <property type="match status" value="1"/>
</dbReference>
<dbReference type="CDD" id="cd06261">
    <property type="entry name" value="TM_PBP2"/>
    <property type="match status" value="1"/>
</dbReference>
<feature type="transmembrane region" description="Helical" evidence="9">
    <location>
        <begin position="88"/>
        <end position="107"/>
    </location>
</feature>